<dbReference type="GO" id="GO:0016757">
    <property type="term" value="F:glycosyltransferase activity"/>
    <property type="evidence" value="ECO:0007669"/>
    <property type="project" value="UniProtKB-KW"/>
</dbReference>
<dbReference type="AlphaFoldDB" id="A0A7X0BRP2"/>
<dbReference type="RefSeq" id="WP_184680663.1">
    <property type="nucleotide sequence ID" value="NZ_JACHLL010000001.1"/>
</dbReference>
<dbReference type="PANTHER" id="PTHR46401:SF2">
    <property type="entry name" value="GLYCOSYLTRANSFERASE WBBK-RELATED"/>
    <property type="match status" value="1"/>
</dbReference>
<evidence type="ECO:0000259" key="3">
    <source>
        <dbReference type="Pfam" id="PF13439"/>
    </source>
</evidence>
<dbReference type="CDD" id="cd03809">
    <property type="entry name" value="GT4_MtfB-like"/>
    <property type="match status" value="1"/>
</dbReference>
<dbReference type="InterPro" id="IPR028098">
    <property type="entry name" value="Glyco_trans_4-like_N"/>
</dbReference>
<feature type="domain" description="Glycosyltransferase subfamily 4-like N-terminal" evidence="3">
    <location>
        <begin position="18"/>
        <end position="177"/>
    </location>
</feature>
<dbReference type="Pfam" id="PF13439">
    <property type="entry name" value="Glyco_transf_4"/>
    <property type="match status" value="1"/>
</dbReference>
<dbReference type="Proteomes" id="UP000557193">
    <property type="component" value="Unassembled WGS sequence"/>
</dbReference>
<evidence type="ECO:0000259" key="2">
    <source>
        <dbReference type="Pfam" id="PF00534"/>
    </source>
</evidence>
<keyword evidence="5" id="KW-1185">Reference proteome</keyword>
<accession>A0A7X0BRP2</accession>
<evidence type="ECO:0000313" key="4">
    <source>
        <dbReference type="EMBL" id="MBB6340560.1"/>
    </source>
</evidence>
<dbReference type="EC" id="2.4.1.-" evidence="4"/>
<protein>
    <submittedName>
        <fullName evidence="4">Alpha-1,3-rhamnosyl/mannosyltransferase</fullName>
        <ecNumber evidence="4">2.4.1.-</ecNumber>
    </submittedName>
</protein>
<evidence type="ECO:0000313" key="5">
    <source>
        <dbReference type="Proteomes" id="UP000557193"/>
    </source>
</evidence>
<gene>
    <name evidence="4" type="ORF">HNP49_000710</name>
</gene>
<proteinExistence type="predicted"/>
<dbReference type="InterPro" id="IPR001296">
    <property type="entry name" value="Glyco_trans_1"/>
</dbReference>
<dbReference type="PANTHER" id="PTHR46401">
    <property type="entry name" value="GLYCOSYLTRANSFERASE WBBK-RELATED"/>
    <property type="match status" value="1"/>
</dbReference>
<dbReference type="SUPFAM" id="SSF53756">
    <property type="entry name" value="UDP-Glycosyltransferase/glycogen phosphorylase"/>
    <property type="match status" value="1"/>
</dbReference>
<dbReference type="EMBL" id="JACHLL010000001">
    <property type="protein sequence ID" value="MBB6340560.1"/>
    <property type="molecule type" value="Genomic_DNA"/>
</dbReference>
<keyword evidence="1 4" id="KW-0808">Transferase</keyword>
<evidence type="ECO:0000256" key="1">
    <source>
        <dbReference type="ARBA" id="ARBA00022679"/>
    </source>
</evidence>
<dbReference type="GO" id="GO:0009103">
    <property type="term" value="P:lipopolysaccharide biosynthetic process"/>
    <property type="evidence" value="ECO:0007669"/>
    <property type="project" value="TreeGrafter"/>
</dbReference>
<name>A0A7X0BRP2_9PSED</name>
<feature type="domain" description="Glycosyl transferase family 1" evidence="2">
    <location>
        <begin position="201"/>
        <end position="348"/>
    </location>
</feature>
<dbReference type="Gene3D" id="3.40.50.2000">
    <property type="entry name" value="Glycogen Phosphorylase B"/>
    <property type="match status" value="2"/>
</dbReference>
<organism evidence="4 5">
    <name type="scientific">Pseudomonas fluvialis</name>
    <dbReference type="NCBI Taxonomy" id="1793966"/>
    <lineage>
        <taxon>Bacteria</taxon>
        <taxon>Pseudomonadati</taxon>
        <taxon>Pseudomonadota</taxon>
        <taxon>Gammaproteobacteria</taxon>
        <taxon>Pseudomonadales</taxon>
        <taxon>Pseudomonadaceae</taxon>
        <taxon>Pseudomonas</taxon>
    </lineage>
</organism>
<comment type="caution">
    <text evidence="4">The sequence shown here is derived from an EMBL/GenBank/DDBJ whole genome shotgun (WGS) entry which is preliminary data.</text>
</comment>
<reference evidence="4 5" key="1">
    <citation type="submission" date="2020-08" db="EMBL/GenBank/DDBJ databases">
        <title>Functional genomics of gut bacteria from endangered species of beetles.</title>
        <authorList>
            <person name="Carlos-Shanley C."/>
        </authorList>
    </citation>
    <scope>NUCLEOTIDE SEQUENCE [LARGE SCALE GENOMIC DNA]</scope>
    <source>
        <strain evidence="4 5">S00202</strain>
    </source>
</reference>
<sequence>MPTSVAFNASILRAPRTGIGQYAVELCRALQARGDLHLEIFSGWNWQHDLPEAAMPGYAPASQLVKRLLPNAYAWRRRVEQHRFSNGIGKLKPALYHEPSLWPFNFEGPSIMTLHDLTHVHFPHTQPPDRLREIEKHIHRSIERCARILVDSQFIAEEARQYYGVPEHKLVVAPLGFAPRFHPRSAGELATTLHTFGITHRQYLLCVGTLEPRKNLALAIRSYLSLPRALRERYPMLLAGLPGWQQDQMGETFRHAVRDNHIRLLGYQDDVTLAELVAGARLLLYPSLYEGFGLPVLESMASGTPVITSSTASLPEVAGCAGTYVNPQDEDEFKAALCRLLEDDAEWHLKRQAGLNQATRFSWQRCAQITAETYFDLLRP</sequence>
<keyword evidence="4" id="KW-0328">Glycosyltransferase</keyword>
<dbReference type="Pfam" id="PF00534">
    <property type="entry name" value="Glycos_transf_1"/>
    <property type="match status" value="1"/>
</dbReference>